<sequence length="41" mass="4365">MVEAGHVVVLVLVAPPSATTSINRDPSDLVIQVDNSDIQYT</sequence>
<evidence type="ECO:0000313" key="1">
    <source>
        <dbReference type="EMBL" id="KAG2930304.1"/>
    </source>
</evidence>
<organism evidence="2 3">
    <name type="scientific">Phytophthora cactorum</name>
    <dbReference type="NCBI Taxonomy" id="29920"/>
    <lineage>
        <taxon>Eukaryota</taxon>
        <taxon>Sar</taxon>
        <taxon>Stramenopiles</taxon>
        <taxon>Oomycota</taxon>
        <taxon>Peronosporomycetes</taxon>
        <taxon>Peronosporales</taxon>
        <taxon>Peronosporaceae</taxon>
        <taxon>Phytophthora</taxon>
    </lineage>
</organism>
<evidence type="ECO:0000313" key="2">
    <source>
        <dbReference type="EMBL" id="KAG3218582.1"/>
    </source>
</evidence>
<evidence type="ECO:0000313" key="3">
    <source>
        <dbReference type="Proteomes" id="UP000760860"/>
    </source>
</evidence>
<accession>A0A8T1KC11</accession>
<dbReference type="AlphaFoldDB" id="A0A8T1KC11"/>
<protein>
    <submittedName>
        <fullName evidence="2">Uncharacterized protein</fullName>
    </submittedName>
</protein>
<proteinExistence type="predicted"/>
<dbReference type="Proteomes" id="UP000760860">
    <property type="component" value="Unassembled WGS sequence"/>
</dbReference>
<name>A0A8T1KC11_9STRA</name>
<reference evidence="2" key="1">
    <citation type="submission" date="2018-05" db="EMBL/GenBank/DDBJ databases">
        <title>Effector identification in a new, highly contiguous assembly of the strawberry crown rot pathogen Phytophthora cactorum.</title>
        <authorList>
            <person name="Armitage A.D."/>
            <person name="Nellist C.F."/>
            <person name="Bates H."/>
            <person name="Vickerstaff R.J."/>
            <person name="Harrison R.J."/>
        </authorList>
    </citation>
    <scope>NUCLEOTIDE SEQUENCE</scope>
    <source>
        <strain evidence="1">4040</strain>
        <strain evidence="2">P421</strain>
    </source>
</reference>
<dbReference type="EMBL" id="RCMV01000355">
    <property type="protein sequence ID" value="KAG3218582.1"/>
    <property type="molecule type" value="Genomic_DNA"/>
</dbReference>
<comment type="caution">
    <text evidence="2">The sequence shown here is derived from an EMBL/GenBank/DDBJ whole genome shotgun (WGS) entry which is preliminary data.</text>
</comment>
<dbReference type="Proteomes" id="UP000736787">
    <property type="component" value="Unassembled WGS sequence"/>
</dbReference>
<gene>
    <name evidence="1" type="ORF">PC117_g13728</name>
    <name evidence="2" type="ORF">PC129_g10611</name>
</gene>
<dbReference type="EMBL" id="RCMK01000410">
    <property type="protein sequence ID" value="KAG2930304.1"/>
    <property type="molecule type" value="Genomic_DNA"/>
</dbReference>